<feature type="transmembrane region" description="Helical" evidence="6">
    <location>
        <begin position="133"/>
        <end position="150"/>
    </location>
</feature>
<accession>A0A8H6KJJ7</accession>
<protein>
    <submittedName>
        <fullName evidence="7">Siderophore iron transporter mirb</fullName>
    </submittedName>
</protein>
<dbReference type="PANTHER" id="PTHR23501:SF107">
    <property type="entry name" value="TRANSPORTER, PUTATIVE (AFU_ORTHOLOGUE AFUA_7G04730)-RELATED"/>
    <property type="match status" value="1"/>
</dbReference>
<dbReference type="PANTHER" id="PTHR23501">
    <property type="entry name" value="MAJOR FACILITATOR SUPERFAMILY"/>
    <property type="match status" value="1"/>
</dbReference>
<gene>
    <name evidence="7" type="ORF">CPLU01_05971</name>
</gene>
<keyword evidence="4 6" id="KW-0472">Membrane</keyword>
<dbReference type="Proteomes" id="UP000654918">
    <property type="component" value="Unassembled WGS sequence"/>
</dbReference>
<evidence type="ECO:0000256" key="2">
    <source>
        <dbReference type="ARBA" id="ARBA00022692"/>
    </source>
</evidence>
<feature type="transmembrane region" description="Helical" evidence="6">
    <location>
        <begin position="162"/>
        <end position="180"/>
    </location>
</feature>
<dbReference type="AlphaFoldDB" id="A0A8H6KJJ7"/>
<reference evidence="7" key="1">
    <citation type="journal article" date="2020" name="Phytopathology">
        <title>Genome Sequence Resources of Colletotrichum truncatum, C. plurivorum, C. musicola, and C. sojae: Four Species Pathogenic to Soybean (Glycine max).</title>
        <authorList>
            <person name="Rogerio F."/>
            <person name="Boufleur T.R."/>
            <person name="Ciampi-Guillardi M."/>
            <person name="Sukno S.A."/>
            <person name="Thon M.R."/>
            <person name="Massola Junior N.S."/>
            <person name="Baroncelli R."/>
        </authorList>
    </citation>
    <scope>NUCLEOTIDE SEQUENCE</scope>
    <source>
        <strain evidence="7">LFN00145</strain>
    </source>
</reference>
<dbReference type="Gene3D" id="1.20.1250.20">
    <property type="entry name" value="MFS general substrate transporter like domains"/>
    <property type="match status" value="2"/>
</dbReference>
<feature type="transmembrane region" description="Helical" evidence="6">
    <location>
        <begin position="64"/>
        <end position="82"/>
    </location>
</feature>
<dbReference type="InterPro" id="IPR036259">
    <property type="entry name" value="MFS_trans_sf"/>
</dbReference>
<dbReference type="InterPro" id="IPR011701">
    <property type="entry name" value="MFS"/>
</dbReference>
<sequence>MSANIETDNKRQGDGIDTEKNAPHHDGVFEVNNDPKQESDGESEDFQDGVRRVRAITSVWTKQTMITMFVLLYVVSFVDLLLQSVQGNLNAFITSSFQKHGLLSIVSIFANTLSGCCQIPIAKVMDIWGRTEAFLIMILCSLVGVIMKAVCKNMETYVAGHTIYYVGHFGMMFVIDIMLADMTTLKNRMIMFGINGTPNVIVVFAGPKIAELFYTNSNFRWAFGAFGIILVGVCLPSALLMFFMQRKAEKEGLLEKVKSDRTYLQGFLHYAKEFDGSLILSQVIGIILVVAMFCLIMVPFSIVAYAANGWKTPYIIAMEVVGVVCVPLFYVWERYLTPKTLIPYKYLQDRSIVGGCLLYFLMFASIFCWDTYYNSYLMVVHRLSISHAGYVLNCFSLASSFFGPLFGYIISLTGDYKYTALGGIPFMLLGTALLIPYRQPSTNVGVLVVLQLLNGIGTGIFATCAQIGVMAAVTHQELAIVMAIWGLFGGIGSTVGFTIAGGLWNNLLPHKLWSALPDDAKNMTMTIYGDIEVQLSYADGDPIRDAIVAAYADIQRRMVIAGAAFVPACLLSIAVWKHINIKKLEAEKGKQTKGQVW</sequence>
<feature type="region of interest" description="Disordered" evidence="5">
    <location>
        <begin position="1"/>
        <end position="46"/>
    </location>
</feature>
<feature type="transmembrane region" description="Helical" evidence="6">
    <location>
        <begin position="449"/>
        <end position="473"/>
    </location>
</feature>
<evidence type="ECO:0000256" key="1">
    <source>
        <dbReference type="ARBA" id="ARBA00004141"/>
    </source>
</evidence>
<feature type="transmembrane region" description="Helical" evidence="6">
    <location>
        <begin position="558"/>
        <end position="576"/>
    </location>
</feature>
<feature type="transmembrane region" description="Helical" evidence="6">
    <location>
        <begin position="222"/>
        <end position="243"/>
    </location>
</feature>
<feature type="transmembrane region" description="Helical" evidence="6">
    <location>
        <begin position="313"/>
        <end position="332"/>
    </location>
</feature>
<proteinExistence type="predicted"/>
<keyword evidence="8" id="KW-1185">Reference proteome</keyword>
<dbReference type="GO" id="GO:0022857">
    <property type="term" value="F:transmembrane transporter activity"/>
    <property type="evidence" value="ECO:0007669"/>
    <property type="project" value="InterPro"/>
</dbReference>
<comment type="subcellular location">
    <subcellularLocation>
        <location evidence="1">Membrane</location>
        <topology evidence="1">Multi-pass membrane protein</topology>
    </subcellularLocation>
</comment>
<feature type="transmembrane region" description="Helical" evidence="6">
    <location>
        <begin position="278"/>
        <end position="307"/>
    </location>
</feature>
<feature type="transmembrane region" description="Helical" evidence="6">
    <location>
        <begin position="385"/>
        <end position="406"/>
    </location>
</feature>
<dbReference type="SUPFAM" id="SSF103473">
    <property type="entry name" value="MFS general substrate transporter"/>
    <property type="match status" value="2"/>
</dbReference>
<evidence type="ECO:0000256" key="4">
    <source>
        <dbReference type="ARBA" id="ARBA00023136"/>
    </source>
</evidence>
<keyword evidence="2 6" id="KW-0812">Transmembrane</keyword>
<feature type="transmembrane region" description="Helical" evidence="6">
    <location>
        <begin position="102"/>
        <end position="121"/>
    </location>
</feature>
<dbReference type="GO" id="GO:0005886">
    <property type="term" value="C:plasma membrane"/>
    <property type="evidence" value="ECO:0007669"/>
    <property type="project" value="TreeGrafter"/>
</dbReference>
<dbReference type="Pfam" id="PF07690">
    <property type="entry name" value="MFS_1"/>
    <property type="match status" value="1"/>
</dbReference>
<evidence type="ECO:0000256" key="6">
    <source>
        <dbReference type="SAM" id="Phobius"/>
    </source>
</evidence>
<evidence type="ECO:0000313" key="8">
    <source>
        <dbReference type="Proteomes" id="UP000654918"/>
    </source>
</evidence>
<feature type="transmembrane region" description="Helical" evidence="6">
    <location>
        <begin position="480"/>
        <end position="504"/>
    </location>
</feature>
<organism evidence="7 8">
    <name type="scientific">Colletotrichum plurivorum</name>
    <dbReference type="NCBI Taxonomy" id="2175906"/>
    <lineage>
        <taxon>Eukaryota</taxon>
        <taxon>Fungi</taxon>
        <taxon>Dikarya</taxon>
        <taxon>Ascomycota</taxon>
        <taxon>Pezizomycotina</taxon>
        <taxon>Sordariomycetes</taxon>
        <taxon>Hypocreomycetidae</taxon>
        <taxon>Glomerellales</taxon>
        <taxon>Glomerellaceae</taxon>
        <taxon>Colletotrichum</taxon>
        <taxon>Colletotrichum orchidearum species complex</taxon>
    </lineage>
</organism>
<feature type="transmembrane region" description="Helical" evidence="6">
    <location>
        <begin position="352"/>
        <end position="373"/>
    </location>
</feature>
<keyword evidence="3 6" id="KW-1133">Transmembrane helix</keyword>
<feature type="transmembrane region" description="Helical" evidence="6">
    <location>
        <begin position="418"/>
        <end position="437"/>
    </location>
</feature>
<evidence type="ECO:0000256" key="5">
    <source>
        <dbReference type="SAM" id="MobiDB-lite"/>
    </source>
</evidence>
<name>A0A8H6KJJ7_9PEZI</name>
<evidence type="ECO:0000313" key="7">
    <source>
        <dbReference type="EMBL" id="KAF6832737.1"/>
    </source>
</evidence>
<evidence type="ECO:0000256" key="3">
    <source>
        <dbReference type="ARBA" id="ARBA00022989"/>
    </source>
</evidence>
<feature type="compositionally biased region" description="Basic and acidic residues" evidence="5">
    <location>
        <begin position="7"/>
        <end position="39"/>
    </location>
</feature>
<comment type="caution">
    <text evidence="7">The sequence shown here is derived from an EMBL/GenBank/DDBJ whole genome shotgun (WGS) entry which is preliminary data.</text>
</comment>
<dbReference type="EMBL" id="WIGO01000066">
    <property type="protein sequence ID" value="KAF6832737.1"/>
    <property type="molecule type" value="Genomic_DNA"/>
</dbReference>